<protein>
    <submittedName>
        <fullName evidence="1">Uncharacterized protein</fullName>
    </submittedName>
</protein>
<organism evidence="1 2">
    <name type="scientific">Rhodoferax lithotrophicus</name>
    <dbReference type="NCBI Taxonomy" id="2798804"/>
    <lineage>
        <taxon>Bacteria</taxon>
        <taxon>Pseudomonadati</taxon>
        <taxon>Pseudomonadota</taxon>
        <taxon>Betaproteobacteria</taxon>
        <taxon>Burkholderiales</taxon>
        <taxon>Comamonadaceae</taxon>
        <taxon>Rhodoferax</taxon>
    </lineage>
</organism>
<accession>A0ABM7MHN1</accession>
<proteinExistence type="predicted"/>
<dbReference type="EMBL" id="AP024238">
    <property type="protein sequence ID" value="BCO25730.1"/>
    <property type="molecule type" value="Genomic_DNA"/>
</dbReference>
<name>A0ABM7MHN1_9BURK</name>
<evidence type="ECO:0000313" key="1">
    <source>
        <dbReference type="EMBL" id="BCO25730.1"/>
    </source>
</evidence>
<reference evidence="1 2" key="1">
    <citation type="journal article" date="2021" name="Microbiol. Spectr.">
        <title>A Single Bacterium Capable of Oxidation and Reduction of Iron at Circumneutral pH.</title>
        <authorList>
            <person name="Kato S."/>
            <person name="Ohkuma M."/>
        </authorList>
    </citation>
    <scope>NUCLEOTIDE SEQUENCE [LARGE SCALE GENOMIC DNA]</scope>
    <source>
        <strain evidence="1 2">MIZ03</strain>
    </source>
</reference>
<sequence length="47" mass="5165">MLDFGDDYLKSSTRQLLRCAAGAAIPAVGHIRSLVDGSFLDTKRPDW</sequence>
<dbReference type="Proteomes" id="UP000824366">
    <property type="component" value="Chromosome"/>
</dbReference>
<gene>
    <name evidence="1" type="ORF">MIZ03_0609</name>
</gene>
<evidence type="ECO:0000313" key="2">
    <source>
        <dbReference type="Proteomes" id="UP000824366"/>
    </source>
</evidence>
<keyword evidence="2" id="KW-1185">Reference proteome</keyword>